<keyword evidence="2" id="KW-1185">Reference proteome</keyword>
<protein>
    <submittedName>
        <fullName evidence="1">NADH:ubiquinone oxidoreductase subunit</fullName>
    </submittedName>
</protein>
<evidence type="ECO:0000313" key="1">
    <source>
        <dbReference type="EMBL" id="SEL56873.1"/>
    </source>
</evidence>
<dbReference type="STRING" id="188906.SAMN04488526_2994"/>
<organism evidence="1 2">
    <name type="scientific">Jannaschia helgolandensis</name>
    <dbReference type="NCBI Taxonomy" id="188906"/>
    <lineage>
        <taxon>Bacteria</taxon>
        <taxon>Pseudomonadati</taxon>
        <taxon>Pseudomonadota</taxon>
        <taxon>Alphaproteobacteria</taxon>
        <taxon>Rhodobacterales</taxon>
        <taxon>Roseobacteraceae</taxon>
        <taxon>Jannaschia</taxon>
    </lineage>
</organism>
<dbReference type="OrthoDB" id="9795340at2"/>
<proteinExistence type="predicted"/>
<sequence length="125" mass="14616">MAGFLKRLFGWWDGQSFGTALWTRRFGEKVGEDVAGNVYYRNADDSRRWIHYVGDNDASRVPTEWYGWLHHTYALPPTRDPIIRKTWEKPHLPNLTGSDGAFFRKGSLRRADVEPATDYEAWRPE</sequence>
<dbReference type="EMBL" id="FNZQ01000006">
    <property type="protein sequence ID" value="SEL56873.1"/>
    <property type="molecule type" value="Genomic_DNA"/>
</dbReference>
<reference evidence="1 2" key="1">
    <citation type="submission" date="2016-10" db="EMBL/GenBank/DDBJ databases">
        <authorList>
            <person name="de Groot N.N."/>
        </authorList>
    </citation>
    <scope>NUCLEOTIDE SEQUENCE [LARGE SCALE GENOMIC DNA]</scope>
    <source>
        <strain evidence="1 2">DSM 14858</strain>
    </source>
</reference>
<evidence type="ECO:0000313" key="2">
    <source>
        <dbReference type="Proteomes" id="UP000199283"/>
    </source>
</evidence>
<dbReference type="AlphaFoldDB" id="A0A1H7R9M1"/>
<dbReference type="GO" id="GO:0045271">
    <property type="term" value="C:respiratory chain complex I"/>
    <property type="evidence" value="ECO:0007669"/>
    <property type="project" value="InterPro"/>
</dbReference>
<gene>
    <name evidence="1" type="ORF">SAMN04488526_2994</name>
</gene>
<dbReference type="Proteomes" id="UP000199283">
    <property type="component" value="Unassembled WGS sequence"/>
</dbReference>
<accession>A0A1H7R9M1</accession>
<name>A0A1H7R9M1_9RHOB</name>
<dbReference type="Pfam" id="PF05071">
    <property type="entry name" value="NDUFA12"/>
    <property type="match status" value="1"/>
</dbReference>
<dbReference type="NCBIfam" id="NF006040">
    <property type="entry name" value="PRK08183.1"/>
    <property type="match status" value="1"/>
</dbReference>
<dbReference type="GO" id="GO:0006979">
    <property type="term" value="P:response to oxidative stress"/>
    <property type="evidence" value="ECO:0007669"/>
    <property type="project" value="TreeGrafter"/>
</dbReference>
<dbReference type="PANTHER" id="PTHR12910:SF2">
    <property type="entry name" value="NADH DEHYDROGENASE [UBIQUINONE] 1 ALPHA SUBCOMPLEX SUBUNIT 12"/>
    <property type="match status" value="1"/>
</dbReference>
<keyword evidence="1" id="KW-0830">Ubiquinone</keyword>
<dbReference type="RefSeq" id="WP_092764167.1">
    <property type="nucleotide sequence ID" value="NZ_FNZQ01000006.1"/>
</dbReference>
<dbReference type="PANTHER" id="PTHR12910">
    <property type="entry name" value="NADH-UBIQUINONE OXIDOREDUCTASE SUBUNIT B17.2"/>
    <property type="match status" value="1"/>
</dbReference>
<dbReference type="InterPro" id="IPR007763">
    <property type="entry name" value="NDUFA12"/>
</dbReference>